<organism evidence="1 2">
    <name type="scientific">Thermanaerosceptrum fracticalcis</name>
    <dbReference type="NCBI Taxonomy" id="1712410"/>
    <lineage>
        <taxon>Bacteria</taxon>
        <taxon>Bacillati</taxon>
        <taxon>Bacillota</taxon>
        <taxon>Clostridia</taxon>
        <taxon>Eubacteriales</taxon>
        <taxon>Peptococcaceae</taxon>
        <taxon>Thermanaerosceptrum</taxon>
    </lineage>
</organism>
<dbReference type="OrthoDB" id="9798835at2"/>
<proteinExistence type="predicted"/>
<evidence type="ECO:0000313" key="1">
    <source>
        <dbReference type="EMBL" id="QNB46213.1"/>
    </source>
</evidence>
<name>A0A7G6E2A9_THEFR</name>
<dbReference type="KEGG" id="tfr:BR63_07740"/>
<dbReference type="AlphaFoldDB" id="A0A7G6E2A9"/>
<dbReference type="Proteomes" id="UP000515847">
    <property type="component" value="Chromosome"/>
</dbReference>
<protein>
    <recommendedName>
        <fullName evidence="3">Transcriptional regulator</fullName>
    </recommendedName>
</protein>
<dbReference type="RefSeq" id="WP_051966191.1">
    <property type="nucleotide sequence ID" value="NZ_CP045798.1"/>
</dbReference>
<evidence type="ECO:0008006" key="3">
    <source>
        <dbReference type="Google" id="ProtNLM"/>
    </source>
</evidence>
<reference evidence="1 2" key="1">
    <citation type="journal article" date="2019" name="Front. Microbiol.">
        <title>Thermoanaerosceptrum fracticalcis gen. nov. sp. nov., a Novel Fumarate-Fermenting Microorganism From a Deep Fractured Carbonate Aquifer of the US Great Basin.</title>
        <authorList>
            <person name="Hamilton-Brehm S.D."/>
            <person name="Stewart L.E."/>
            <person name="Zavarin M."/>
            <person name="Caldwell M."/>
            <person name="Lawson P.A."/>
            <person name="Onstott T.C."/>
            <person name="Grzymski J."/>
            <person name="Neveux I."/>
            <person name="Lollar B.S."/>
            <person name="Russell C.E."/>
            <person name="Moser D.P."/>
        </authorList>
    </citation>
    <scope>NUCLEOTIDE SEQUENCE [LARGE SCALE GENOMIC DNA]</scope>
    <source>
        <strain evidence="1 2">DRI-13</strain>
    </source>
</reference>
<accession>A0A7G6E2A9</accession>
<keyword evidence="2" id="KW-1185">Reference proteome</keyword>
<dbReference type="EMBL" id="CP045798">
    <property type="protein sequence ID" value="QNB46213.1"/>
    <property type="molecule type" value="Genomic_DNA"/>
</dbReference>
<evidence type="ECO:0000313" key="2">
    <source>
        <dbReference type="Proteomes" id="UP000515847"/>
    </source>
</evidence>
<gene>
    <name evidence="1" type="ORF">BR63_07740</name>
</gene>
<sequence length="82" mass="9328">MVFHVNYEHVDNIFVSKNICKQLAVLRAKNLVVGAKEGTRVAYSVKDPLVFQVLDGARRIFDNHLVDTLTSWTEIKKNLGSR</sequence>